<feature type="region of interest" description="Disordered" evidence="1">
    <location>
        <begin position="1"/>
        <end position="30"/>
    </location>
</feature>
<evidence type="ECO:0000256" key="1">
    <source>
        <dbReference type="SAM" id="MobiDB-lite"/>
    </source>
</evidence>
<dbReference type="AlphaFoldDB" id="A0AAD1XJ86"/>
<name>A0AAD1XJ86_EUPCR</name>
<feature type="compositionally biased region" description="Basic and acidic residues" evidence="1">
    <location>
        <begin position="325"/>
        <end position="345"/>
    </location>
</feature>
<organism evidence="2 3">
    <name type="scientific">Euplotes crassus</name>
    <dbReference type="NCBI Taxonomy" id="5936"/>
    <lineage>
        <taxon>Eukaryota</taxon>
        <taxon>Sar</taxon>
        <taxon>Alveolata</taxon>
        <taxon>Ciliophora</taxon>
        <taxon>Intramacronucleata</taxon>
        <taxon>Spirotrichea</taxon>
        <taxon>Hypotrichia</taxon>
        <taxon>Euplotida</taxon>
        <taxon>Euplotidae</taxon>
        <taxon>Moneuplotes</taxon>
    </lineage>
</organism>
<feature type="region of interest" description="Disordered" evidence="1">
    <location>
        <begin position="272"/>
        <end position="345"/>
    </location>
</feature>
<feature type="region of interest" description="Disordered" evidence="1">
    <location>
        <begin position="186"/>
        <end position="213"/>
    </location>
</feature>
<comment type="caution">
    <text evidence="2">The sequence shown here is derived from an EMBL/GenBank/DDBJ whole genome shotgun (WGS) entry which is preliminary data.</text>
</comment>
<accession>A0AAD1XJ86</accession>
<feature type="compositionally biased region" description="Polar residues" evidence="1">
    <location>
        <begin position="1"/>
        <end position="10"/>
    </location>
</feature>
<feature type="compositionally biased region" description="Basic and acidic residues" evidence="1">
    <location>
        <begin position="305"/>
        <end position="318"/>
    </location>
</feature>
<dbReference type="InterPro" id="IPR010736">
    <property type="entry name" value="SHIPPO-rpt"/>
</dbReference>
<evidence type="ECO:0000313" key="3">
    <source>
        <dbReference type="Proteomes" id="UP001295684"/>
    </source>
</evidence>
<gene>
    <name evidence="2" type="ORF">ECRASSUSDP1_LOCUS15088</name>
</gene>
<dbReference type="Pfam" id="PF07004">
    <property type="entry name" value="SHIPPO-rpt"/>
    <property type="match status" value="2"/>
</dbReference>
<protein>
    <submittedName>
        <fullName evidence="2">Uncharacterized protein</fullName>
    </submittedName>
</protein>
<evidence type="ECO:0000313" key="2">
    <source>
        <dbReference type="EMBL" id="CAI2373741.1"/>
    </source>
</evidence>
<proteinExistence type="predicted"/>
<dbReference type="EMBL" id="CAMPGE010015098">
    <property type="protein sequence ID" value="CAI2373741.1"/>
    <property type="molecule type" value="Genomic_DNA"/>
</dbReference>
<reference evidence="2" key="1">
    <citation type="submission" date="2023-07" db="EMBL/GenBank/DDBJ databases">
        <authorList>
            <consortium name="AG Swart"/>
            <person name="Singh M."/>
            <person name="Singh A."/>
            <person name="Seah K."/>
            <person name="Emmerich C."/>
        </authorList>
    </citation>
    <scope>NUCLEOTIDE SEQUENCE</scope>
    <source>
        <strain evidence="2">DP1</strain>
    </source>
</reference>
<dbReference type="Proteomes" id="UP001295684">
    <property type="component" value="Unassembled WGS sequence"/>
</dbReference>
<sequence>MENPPESTGLNGQGRMYKSQSNKHIKSQGNLKTLKAKTSVLNKPGTIGALSVFSKGGFSQNISANALRNSHSQWSFGKADRFKKLRIDNSAKMLALPNTLNAKTSTFGYGKKQPLQIIFGKDSPPPSLYRSRSQFDYKPGTGKSIGISYSAYQKVHMPGLNTRLDEIPGPGSYECKTTLGANSQKFSLKSRIKPADSATRDNPPPNNYSPNFRLTERSGFEDVAFGFGSRPNVTGRINENPGPGSYRVPSVFDKFKNIPNASLLKTLQKYRKKGRRKITKPKFSERSLAKNFNQNEPEEAPLSLKNEDEKSNSCKEEDAANSEKLTPESKNESEENSIKKNPEVE</sequence>
<keyword evidence="3" id="KW-1185">Reference proteome</keyword>